<dbReference type="RefSeq" id="WP_169558869.1">
    <property type="nucleotide sequence ID" value="NZ_BSNF01000001.1"/>
</dbReference>
<organism evidence="3 4">
    <name type="scientific">Sneathiella chinensis</name>
    <dbReference type="NCBI Taxonomy" id="349750"/>
    <lineage>
        <taxon>Bacteria</taxon>
        <taxon>Pseudomonadati</taxon>
        <taxon>Pseudomonadota</taxon>
        <taxon>Alphaproteobacteria</taxon>
        <taxon>Sneathiellales</taxon>
        <taxon>Sneathiellaceae</taxon>
        <taxon>Sneathiella</taxon>
    </lineage>
</organism>
<evidence type="ECO:0000313" key="3">
    <source>
        <dbReference type="EMBL" id="GLQ04821.1"/>
    </source>
</evidence>
<dbReference type="Proteomes" id="UP001161409">
    <property type="component" value="Unassembled WGS sequence"/>
</dbReference>
<proteinExistence type="predicted"/>
<dbReference type="PANTHER" id="PTHR46558:SF11">
    <property type="entry name" value="HTH-TYPE TRANSCRIPTIONAL REGULATOR XRE"/>
    <property type="match status" value="1"/>
</dbReference>
<dbReference type="InterPro" id="IPR001387">
    <property type="entry name" value="Cro/C1-type_HTH"/>
</dbReference>
<name>A0ABQ5U082_9PROT</name>
<dbReference type="InterPro" id="IPR010982">
    <property type="entry name" value="Lambda_DNA-bd_dom_sf"/>
</dbReference>
<gene>
    <name evidence="3" type="ORF">GCM10007924_00420</name>
</gene>
<protein>
    <submittedName>
        <fullName evidence="3">Transcriptional regulator</fullName>
    </submittedName>
</protein>
<evidence type="ECO:0000313" key="4">
    <source>
        <dbReference type="Proteomes" id="UP001161409"/>
    </source>
</evidence>
<dbReference type="Pfam" id="PF01381">
    <property type="entry name" value="HTH_3"/>
    <property type="match status" value="1"/>
</dbReference>
<dbReference type="SUPFAM" id="SSF47413">
    <property type="entry name" value="lambda repressor-like DNA-binding domains"/>
    <property type="match status" value="1"/>
</dbReference>
<dbReference type="PROSITE" id="PS50943">
    <property type="entry name" value="HTH_CROC1"/>
    <property type="match status" value="1"/>
</dbReference>
<dbReference type="CDD" id="cd00093">
    <property type="entry name" value="HTH_XRE"/>
    <property type="match status" value="1"/>
</dbReference>
<sequence>MSAEIPTIEDVENSTMGGRIQMARAARGLSSKQLALRIGVLPKTLGNWERDRSEPRINRLQEIANILNVSLVWLLGGDVENSEMELDAKFDETASLAIKLDMLMDMQQRMATLLCDVQGEVARLQSEIDDGSLNS</sequence>
<comment type="caution">
    <text evidence="3">The sequence shown here is derived from an EMBL/GenBank/DDBJ whole genome shotgun (WGS) entry which is preliminary data.</text>
</comment>
<keyword evidence="1" id="KW-0238">DNA-binding</keyword>
<dbReference type="EMBL" id="BSNF01000001">
    <property type="protein sequence ID" value="GLQ04821.1"/>
    <property type="molecule type" value="Genomic_DNA"/>
</dbReference>
<reference evidence="3" key="1">
    <citation type="journal article" date="2014" name="Int. J. Syst. Evol. Microbiol.">
        <title>Complete genome of a new Firmicutes species belonging to the dominant human colonic microbiota ('Ruminococcus bicirculans') reveals two chromosomes and a selective capacity to utilize plant glucans.</title>
        <authorList>
            <consortium name="NISC Comparative Sequencing Program"/>
            <person name="Wegmann U."/>
            <person name="Louis P."/>
            <person name="Goesmann A."/>
            <person name="Henrissat B."/>
            <person name="Duncan S.H."/>
            <person name="Flint H.J."/>
        </authorList>
    </citation>
    <scope>NUCLEOTIDE SEQUENCE</scope>
    <source>
        <strain evidence="3">NBRC 103408</strain>
    </source>
</reference>
<accession>A0ABQ5U082</accession>
<dbReference type="SMART" id="SM00530">
    <property type="entry name" value="HTH_XRE"/>
    <property type="match status" value="1"/>
</dbReference>
<keyword evidence="4" id="KW-1185">Reference proteome</keyword>
<dbReference type="PANTHER" id="PTHR46558">
    <property type="entry name" value="TRACRIPTIONAL REGULATORY PROTEIN-RELATED-RELATED"/>
    <property type="match status" value="1"/>
</dbReference>
<reference evidence="3" key="2">
    <citation type="submission" date="2023-01" db="EMBL/GenBank/DDBJ databases">
        <title>Draft genome sequence of Sneathiella chinensis strain NBRC 103408.</title>
        <authorList>
            <person name="Sun Q."/>
            <person name="Mori K."/>
        </authorList>
    </citation>
    <scope>NUCLEOTIDE SEQUENCE</scope>
    <source>
        <strain evidence="3">NBRC 103408</strain>
    </source>
</reference>
<evidence type="ECO:0000259" key="2">
    <source>
        <dbReference type="PROSITE" id="PS50943"/>
    </source>
</evidence>
<dbReference type="Gene3D" id="1.10.260.40">
    <property type="entry name" value="lambda repressor-like DNA-binding domains"/>
    <property type="match status" value="1"/>
</dbReference>
<evidence type="ECO:0000256" key="1">
    <source>
        <dbReference type="ARBA" id="ARBA00023125"/>
    </source>
</evidence>
<feature type="domain" description="HTH cro/C1-type" evidence="2">
    <location>
        <begin position="20"/>
        <end position="74"/>
    </location>
</feature>